<sequence>MIKTKLCDLIGIEYPIFQGGMAWTATGELAAAVSEAGGLGIIGAGQAPADWLRQEIHKIKKVTDKPYGVNVMLMSPFVEDVMQVIVEERVPVITTGAGNPGKYIPMLKEVGTKIIPVVASVALARRLEKAGVDALIAEGMESGGHIGEISTLPLVPQVVDAVSIPVIAAGGIYDGRGMVAALALGAEGVQMGTRFMCAEECTISPKVKEMILKAKDRDTVVTGRSTGHPVRCLGNKLTREFEQLEKEGTDPEVLEKMGAGKLRLAMVEGDTQNGSVMSGQIAGAVQKIEPAAGIIQDVMQGAERELARLSQRFGR</sequence>
<evidence type="ECO:0000256" key="2">
    <source>
        <dbReference type="ARBA" id="ARBA00013457"/>
    </source>
</evidence>
<dbReference type="SUPFAM" id="SSF51412">
    <property type="entry name" value="Inosine monophosphate dehydrogenase (IMPDH)"/>
    <property type="match status" value="1"/>
</dbReference>
<dbReference type="PANTHER" id="PTHR32332">
    <property type="entry name" value="2-NITROPROPANE DIOXYGENASE"/>
    <property type="match status" value="1"/>
</dbReference>
<comment type="function">
    <text evidence="1">Nitronate monooxygenase that uses molecular oxygen to catalyze the oxidative denitrification of alkyl nitronates. Acts on propionate 3-nitronate (P3N), the presumed physiological substrate. Probably functions in the detoxification of P3N, a metabolic poison produced by plants and fungi as a defense mechanism.</text>
</comment>
<protein>
    <recommendedName>
        <fullName evidence="2">Probable nitronate monooxygenase</fullName>
    </recommendedName>
</protein>
<evidence type="ECO:0000256" key="3">
    <source>
        <dbReference type="ARBA" id="ARBA00022630"/>
    </source>
</evidence>
<evidence type="ECO:0000313" key="6">
    <source>
        <dbReference type="EMBL" id="EHL06245.1"/>
    </source>
</evidence>
<evidence type="ECO:0000256" key="4">
    <source>
        <dbReference type="ARBA" id="ARBA00022643"/>
    </source>
</evidence>
<evidence type="ECO:0000256" key="5">
    <source>
        <dbReference type="ARBA" id="ARBA00023002"/>
    </source>
</evidence>
<comment type="caution">
    <text evidence="6">The sequence shown here is derived from an EMBL/GenBank/DDBJ whole genome shotgun (WGS) entry which is preliminary data.</text>
</comment>
<reference evidence="6 7" key="1">
    <citation type="submission" date="2011-08" db="EMBL/GenBank/DDBJ databases">
        <authorList>
            <person name="Weinstock G."/>
            <person name="Sodergren E."/>
            <person name="Clifton S."/>
            <person name="Fulton L."/>
            <person name="Fulton B."/>
            <person name="Courtney L."/>
            <person name="Fronick C."/>
            <person name="Harrison M."/>
            <person name="Strong C."/>
            <person name="Farmer C."/>
            <person name="Delahaunty K."/>
            <person name="Markovic C."/>
            <person name="Hall O."/>
            <person name="Minx P."/>
            <person name="Tomlinson C."/>
            <person name="Mitreva M."/>
            <person name="Hou S."/>
            <person name="Chen J."/>
            <person name="Wollam A."/>
            <person name="Pepin K.H."/>
            <person name="Johnson M."/>
            <person name="Bhonagiri V."/>
            <person name="Zhang X."/>
            <person name="Suruliraj S."/>
            <person name="Warren W."/>
            <person name="Chinwalla A."/>
            <person name="Mardis E.R."/>
            <person name="Wilson R.K."/>
        </authorList>
    </citation>
    <scope>NUCLEOTIDE SEQUENCE [LARGE SCALE GENOMIC DNA]</scope>
    <source>
        <strain evidence="6 7">DP7</strain>
    </source>
</reference>
<dbReference type="GO" id="GO:0018580">
    <property type="term" value="F:nitronate monooxygenase activity"/>
    <property type="evidence" value="ECO:0007669"/>
    <property type="project" value="InterPro"/>
</dbReference>
<dbReference type="AlphaFoldDB" id="G9XQ39"/>
<organism evidence="6 7">
    <name type="scientific">Desulfitobacterium hafniense DP7</name>
    <dbReference type="NCBI Taxonomy" id="537010"/>
    <lineage>
        <taxon>Bacteria</taxon>
        <taxon>Bacillati</taxon>
        <taxon>Bacillota</taxon>
        <taxon>Clostridia</taxon>
        <taxon>Eubacteriales</taxon>
        <taxon>Desulfitobacteriaceae</taxon>
        <taxon>Desulfitobacterium</taxon>
    </lineage>
</organism>
<dbReference type="Gene3D" id="3.20.20.70">
    <property type="entry name" value="Aldolase class I"/>
    <property type="match status" value="1"/>
</dbReference>
<dbReference type="HOGENOM" id="CLU_038732_1_1_9"/>
<dbReference type="CDD" id="cd04730">
    <property type="entry name" value="NPD_like"/>
    <property type="match status" value="1"/>
</dbReference>
<keyword evidence="4" id="KW-0288">FMN</keyword>
<dbReference type="NCBIfam" id="TIGR03151">
    <property type="entry name" value="enACPred_II"/>
    <property type="match status" value="1"/>
</dbReference>
<dbReference type="InterPro" id="IPR017569">
    <property type="entry name" value="Enoyl_ACP_red-II_put"/>
</dbReference>
<dbReference type="InterPro" id="IPR013785">
    <property type="entry name" value="Aldolase_TIM"/>
</dbReference>
<keyword evidence="5" id="KW-0560">Oxidoreductase</keyword>
<dbReference type="PANTHER" id="PTHR32332:SF20">
    <property type="entry name" value="2-NITROPROPANE DIOXYGENASE-LIKE PROTEIN"/>
    <property type="match status" value="1"/>
</dbReference>
<dbReference type="Pfam" id="PF03060">
    <property type="entry name" value="NMO"/>
    <property type="match status" value="1"/>
</dbReference>
<name>G9XQ39_DESHA</name>
<dbReference type="EMBL" id="AFZX01000082">
    <property type="protein sequence ID" value="EHL06245.1"/>
    <property type="molecule type" value="Genomic_DNA"/>
</dbReference>
<dbReference type="PATRIC" id="fig|537010.4.peg.2887"/>
<evidence type="ECO:0000256" key="1">
    <source>
        <dbReference type="ARBA" id="ARBA00003535"/>
    </source>
</evidence>
<keyword evidence="3" id="KW-0285">Flavoprotein</keyword>
<proteinExistence type="predicted"/>
<dbReference type="Proteomes" id="UP000004416">
    <property type="component" value="Unassembled WGS sequence"/>
</dbReference>
<gene>
    <name evidence="6" type="ORF">HMPREF0322_03085</name>
</gene>
<evidence type="ECO:0000313" key="7">
    <source>
        <dbReference type="Proteomes" id="UP000004416"/>
    </source>
</evidence>
<accession>G9XQ39</accession>
<dbReference type="InterPro" id="IPR004136">
    <property type="entry name" value="NMO"/>
</dbReference>
<dbReference type="RefSeq" id="WP_005813410.1">
    <property type="nucleotide sequence ID" value="NZ_JH414479.1"/>
</dbReference>